<dbReference type="AlphaFoldDB" id="A0A484Q0Y1"/>
<feature type="compositionally biased region" description="Basic and acidic residues" evidence="1">
    <location>
        <begin position="10"/>
        <end position="24"/>
    </location>
</feature>
<feature type="region of interest" description="Disordered" evidence="1">
    <location>
        <begin position="1"/>
        <end position="25"/>
    </location>
</feature>
<dbReference type="EMBL" id="CAADIA010000006">
    <property type="protein sequence ID" value="VFR32194.1"/>
    <property type="molecule type" value="Genomic_DNA"/>
</dbReference>
<protein>
    <submittedName>
        <fullName evidence="2">Uncharacterized protein</fullName>
    </submittedName>
</protein>
<evidence type="ECO:0000313" key="2">
    <source>
        <dbReference type="EMBL" id="VFR32194.1"/>
    </source>
</evidence>
<organism evidence="2">
    <name type="scientific">plant metagenome</name>
    <dbReference type="NCBI Taxonomy" id="1297885"/>
    <lineage>
        <taxon>unclassified sequences</taxon>
        <taxon>metagenomes</taxon>
        <taxon>organismal metagenomes</taxon>
    </lineage>
</organism>
<name>A0A484Q0Y1_9ZZZZ</name>
<evidence type="ECO:0000256" key="1">
    <source>
        <dbReference type="SAM" id="MobiDB-lite"/>
    </source>
</evidence>
<reference evidence="2" key="1">
    <citation type="submission" date="2019-03" db="EMBL/GenBank/DDBJ databases">
        <authorList>
            <person name="Danneels B."/>
        </authorList>
    </citation>
    <scope>NUCLEOTIDE SEQUENCE</scope>
</reference>
<sequence length="60" mass="6373">MEGNGAVIEVSRDGSSDTVRRDEQSDQYGCTYRSLEGLGYLGMLSATPTDMAASVPRAAE</sequence>
<gene>
    <name evidence="2" type="ORF">ANK1_4100</name>
</gene>
<accession>A0A484Q0Y1</accession>
<proteinExistence type="predicted"/>